<dbReference type="PANTHER" id="PTHR23081">
    <property type="entry name" value="RNA POLYMERASE II CTD PHOSPHATASE"/>
    <property type="match status" value="1"/>
</dbReference>
<dbReference type="GO" id="GO:0008420">
    <property type="term" value="F:RNA polymerase II CTD heptapeptide repeat phosphatase activity"/>
    <property type="evidence" value="ECO:0007669"/>
    <property type="project" value="InterPro"/>
</dbReference>
<dbReference type="HOGENOM" id="CLU_023960_0_0_1"/>
<comment type="catalytic activity">
    <reaction evidence="6">
        <text>O-phospho-L-threonyl-[protein] + H2O = L-threonyl-[protein] + phosphate</text>
        <dbReference type="Rhea" id="RHEA:47004"/>
        <dbReference type="Rhea" id="RHEA-COMP:11060"/>
        <dbReference type="Rhea" id="RHEA-COMP:11605"/>
        <dbReference type="ChEBI" id="CHEBI:15377"/>
        <dbReference type="ChEBI" id="CHEBI:30013"/>
        <dbReference type="ChEBI" id="CHEBI:43474"/>
        <dbReference type="ChEBI" id="CHEBI:61977"/>
        <dbReference type="EC" id="3.1.3.16"/>
    </reaction>
</comment>
<evidence type="ECO:0000256" key="4">
    <source>
        <dbReference type="ARBA" id="ARBA00023242"/>
    </source>
</evidence>
<dbReference type="GO" id="GO:0005634">
    <property type="term" value="C:nucleus"/>
    <property type="evidence" value="ECO:0007669"/>
    <property type="project" value="UniProtKB-SubCell"/>
</dbReference>
<dbReference type="OMA" id="WMLKSDQ"/>
<dbReference type="Gene3D" id="3.40.50.1000">
    <property type="entry name" value="HAD superfamily/HAD-like"/>
    <property type="match status" value="2"/>
</dbReference>
<evidence type="ECO:0000256" key="6">
    <source>
        <dbReference type="ARBA" id="ARBA00048336"/>
    </source>
</evidence>
<evidence type="ECO:0000313" key="9">
    <source>
        <dbReference type="Proteomes" id="UP000032141"/>
    </source>
</evidence>
<dbReference type="InterPro" id="IPR036412">
    <property type="entry name" value="HAD-like_sf"/>
</dbReference>
<dbReference type="SMART" id="SM00577">
    <property type="entry name" value="CPDc"/>
    <property type="match status" value="1"/>
</dbReference>
<dbReference type="Pfam" id="PF03031">
    <property type="entry name" value="NIF"/>
    <property type="match status" value="1"/>
</dbReference>
<proteinExistence type="predicted"/>
<dbReference type="eggNOG" id="KOG0323">
    <property type="taxonomic scope" value="Eukaryota"/>
</dbReference>
<protein>
    <recommendedName>
        <fullName evidence="2">protein-serine/threonine phosphatase</fullName>
        <ecNumber evidence="2">3.1.3.16</ecNumber>
    </recommendedName>
</protein>
<evidence type="ECO:0000313" key="8">
    <source>
        <dbReference type="EnsemblPlants" id="Bo5g113840.1"/>
    </source>
</evidence>
<comment type="catalytic activity">
    <reaction evidence="5">
        <text>O-phospho-L-seryl-[protein] + H2O = L-seryl-[protein] + phosphate</text>
        <dbReference type="Rhea" id="RHEA:20629"/>
        <dbReference type="Rhea" id="RHEA-COMP:9863"/>
        <dbReference type="Rhea" id="RHEA-COMP:11604"/>
        <dbReference type="ChEBI" id="CHEBI:15377"/>
        <dbReference type="ChEBI" id="CHEBI:29999"/>
        <dbReference type="ChEBI" id="CHEBI:43474"/>
        <dbReference type="ChEBI" id="CHEBI:83421"/>
        <dbReference type="EC" id="3.1.3.16"/>
    </reaction>
</comment>
<keyword evidence="9" id="KW-1185">Reference proteome</keyword>
<accession>A0A0D3CID5</accession>
<feature type="domain" description="FCP1 homology" evidence="7">
    <location>
        <begin position="83"/>
        <end position="253"/>
    </location>
</feature>
<dbReference type="InterPro" id="IPR023214">
    <property type="entry name" value="HAD_sf"/>
</dbReference>
<dbReference type="EC" id="3.1.3.16" evidence="2"/>
<dbReference type="STRING" id="109376.A0A0D3CID5"/>
<dbReference type="PROSITE" id="PS50969">
    <property type="entry name" value="FCP1"/>
    <property type="match status" value="2"/>
</dbReference>
<evidence type="ECO:0000256" key="1">
    <source>
        <dbReference type="ARBA" id="ARBA00004123"/>
    </source>
</evidence>
<name>A0A0D3CID5_BRAOL</name>
<evidence type="ECO:0000259" key="7">
    <source>
        <dbReference type="PROSITE" id="PS50969"/>
    </source>
</evidence>
<keyword evidence="4" id="KW-0539">Nucleus</keyword>
<feature type="domain" description="FCP1 homology" evidence="7">
    <location>
        <begin position="290"/>
        <end position="392"/>
    </location>
</feature>
<dbReference type="Gramene" id="Bo5g113840.1">
    <property type="protein sequence ID" value="Bo5g113840.1"/>
    <property type="gene ID" value="Bo5g113840"/>
</dbReference>
<dbReference type="InterPro" id="IPR004274">
    <property type="entry name" value="FCP1_dom"/>
</dbReference>
<evidence type="ECO:0000256" key="2">
    <source>
        <dbReference type="ARBA" id="ARBA00013081"/>
    </source>
</evidence>
<sequence length="392" mass="45314">MSILETLSLEPNPKRQKIEPVPYDSLSSTTCLHSFACHGVCTACNSMVEKRHFRSFHYFSDGLQIRHEALALAKRLTTKFYCTGEKKLHLVLDLDHTLVHTTSVPSLTEAEKYLIQEAGSRHDLWMLKSDQDPVERLIKLRPFVHDFLEEAHKMFKMYVYTKGNRYYAESVLEMIDPRRIYFGRRVITREESPYLKTLDLVLADERGVSNLVEISSYEYFRMSNIGQCSKPYSEERLDESECNGGLVNVLRLLKEVHCGFFRVKEDLESKDLSHEAVAVTKHLTTIVSCFNETKLHLVLDLDHTLPDSTPFPRLTEAEKYLIKEAASISKDDLRKRNADGDDPMEFLTKLRPFVSDFLEDTNKIAKKEKKTQQDVLSLEEDRVVPTIKSRVD</sequence>
<evidence type="ECO:0000256" key="5">
    <source>
        <dbReference type="ARBA" id="ARBA00047761"/>
    </source>
</evidence>
<reference evidence="8 9" key="1">
    <citation type="journal article" date="2014" name="Genome Biol.">
        <title>Transcriptome and methylome profiling reveals relics of genome dominance in the mesopolyploid Brassica oleracea.</title>
        <authorList>
            <person name="Parkin I.A."/>
            <person name="Koh C."/>
            <person name="Tang H."/>
            <person name="Robinson S.J."/>
            <person name="Kagale S."/>
            <person name="Clarke W.E."/>
            <person name="Town C.D."/>
            <person name="Nixon J."/>
            <person name="Krishnakumar V."/>
            <person name="Bidwell S.L."/>
            <person name="Denoeud F."/>
            <person name="Belcram H."/>
            <person name="Links M.G."/>
            <person name="Just J."/>
            <person name="Clarke C."/>
            <person name="Bender T."/>
            <person name="Huebert T."/>
            <person name="Mason A.S."/>
            <person name="Pires J.C."/>
            <person name="Barker G."/>
            <person name="Moore J."/>
            <person name="Walley P.G."/>
            <person name="Manoli S."/>
            <person name="Batley J."/>
            <person name="Edwards D."/>
            <person name="Nelson M.N."/>
            <person name="Wang X."/>
            <person name="Paterson A.H."/>
            <person name="King G."/>
            <person name="Bancroft I."/>
            <person name="Chalhoub B."/>
            <person name="Sharpe A.G."/>
        </authorList>
    </citation>
    <scope>NUCLEOTIDE SEQUENCE</scope>
    <source>
        <strain evidence="8 9">cv. TO1000</strain>
    </source>
</reference>
<dbReference type="EnsemblPlants" id="Bo5g113840.1">
    <property type="protein sequence ID" value="Bo5g113840.1"/>
    <property type="gene ID" value="Bo5g113840"/>
</dbReference>
<dbReference type="InterPro" id="IPR039189">
    <property type="entry name" value="Fcp1"/>
</dbReference>
<organism evidence="8 9">
    <name type="scientific">Brassica oleracea var. oleracea</name>
    <dbReference type="NCBI Taxonomy" id="109376"/>
    <lineage>
        <taxon>Eukaryota</taxon>
        <taxon>Viridiplantae</taxon>
        <taxon>Streptophyta</taxon>
        <taxon>Embryophyta</taxon>
        <taxon>Tracheophyta</taxon>
        <taxon>Spermatophyta</taxon>
        <taxon>Magnoliopsida</taxon>
        <taxon>eudicotyledons</taxon>
        <taxon>Gunneridae</taxon>
        <taxon>Pentapetalae</taxon>
        <taxon>rosids</taxon>
        <taxon>malvids</taxon>
        <taxon>Brassicales</taxon>
        <taxon>Brassicaceae</taxon>
        <taxon>Brassiceae</taxon>
        <taxon>Brassica</taxon>
    </lineage>
</organism>
<comment type="subcellular location">
    <subcellularLocation>
        <location evidence="1">Nucleus</location>
    </subcellularLocation>
</comment>
<reference evidence="8" key="2">
    <citation type="submission" date="2015-03" db="UniProtKB">
        <authorList>
            <consortium name="EnsemblPlants"/>
        </authorList>
    </citation>
    <scope>IDENTIFICATION</scope>
</reference>
<dbReference type="SUPFAM" id="SSF56784">
    <property type="entry name" value="HAD-like"/>
    <property type="match status" value="2"/>
</dbReference>
<evidence type="ECO:0000256" key="3">
    <source>
        <dbReference type="ARBA" id="ARBA00022801"/>
    </source>
</evidence>
<dbReference type="AlphaFoldDB" id="A0A0D3CID5"/>
<dbReference type="PANTHER" id="PTHR23081:SF31">
    <property type="entry name" value="RNA POLYMERASE II C-TERMINAL DOMAIN PHOSPHATASE-LIKE"/>
    <property type="match status" value="1"/>
</dbReference>
<keyword evidence="3" id="KW-0378">Hydrolase</keyword>
<dbReference type="Proteomes" id="UP000032141">
    <property type="component" value="Chromosome C5"/>
</dbReference>
<dbReference type="CDD" id="cd07521">
    <property type="entry name" value="HAD_FCP1-like"/>
    <property type="match status" value="1"/>
</dbReference>